<evidence type="ECO:0000313" key="2">
    <source>
        <dbReference type="EMBL" id="KAK7534171.1"/>
    </source>
</evidence>
<keyword evidence="3" id="KW-1185">Reference proteome</keyword>
<organism evidence="2 3">
    <name type="scientific">Phyllosticta citribraziliensis</name>
    <dbReference type="NCBI Taxonomy" id="989973"/>
    <lineage>
        <taxon>Eukaryota</taxon>
        <taxon>Fungi</taxon>
        <taxon>Dikarya</taxon>
        <taxon>Ascomycota</taxon>
        <taxon>Pezizomycotina</taxon>
        <taxon>Dothideomycetes</taxon>
        <taxon>Dothideomycetes incertae sedis</taxon>
        <taxon>Botryosphaeriales</taxon>
        <taxon>Phyllostictaceae</taxon>
        <taxon>Phyllosticta</taxon>
    </lineage>
</organism>
<accession>A0ABR1LG25</accession>
<protein>
    <submittedName>
        <fullName evidence="2">Uncharacterized protein</fullName>
    </submittedName>
</protein>
<evidence type="ECO:0000313" key="3">
    <source>
        <dbReference type="Proteomes" id="UP001360953"/>
    </source>
</evidence>
<name>A0ABR1LG25_9PEZI</name>
<dbReference type="Proteomes" id="UP001360953">
    <property type="component" value="Unassembled WGS sequence"/>
</dbReference>
<reference evidence="2 3" key="1">
    <citation type="submission" date="2024-04" db="EMBL/GenBank/DDBJ databases">
        <title>Phyllosticta paracitricarpa is synonymous to the EU quarantine fungus P. citricarpa based on phylogenomic analyses.</title>
        <authorList>
            <consortium name="Lawrence Berkeley National Laboratory"/>
            <person name="Van ingen-buijs V.A."/>
            <person name="Van westerhoven A.C."/>
            <person name="Haridas S."/>
            <person name="Skiadas P."/>
            <person name="Martin F."/>
            <person name="Groenewald J.Z."/>
            <person name="Crous P.W."/>
            <person name="Seidl M.F."/>
        </authorList>
    </citation>
    <scope>NUCLEOTIDE SEQUENCE [LARGE SCALE GENOMIC DNA]</scope>
    <source>
        <strain evidence="2 3">CPC 17464</strain>
    </source>
</reference>
<proteinExistence type="predicted"/>
<dbReference type="EMBL" id="JBBPEH010000009">
    <property type="protein sequence ID" value="KAK7534171.1"/>
    <property type="molecule type" value="Genomic_DNA"/>
</dbReference>
<gene>
    <name evidence="2" type="ORF">J3D65DRAFT_476066</name>
</gene>
<comment type="caution">
    <text evidence="2">The sequence shown here is derived from an EMBL/GenBank/DDBJ whole genome shotgun (WGS) entry which is preliminary data.</text>
</comment>
<dbReference type="RefSeq" id="XP_066653210.1">
    <property type="nucleotide sequence ID" value="XM_066796536.1"/>
</dbReference>
<sequence>MGGRQGVMSSASHPASSAGEREREKNRERSGVGCCCCLLPRCPSIYLTPCRFVDRVPMYRGGQGKREMNEWWKTSEADSLISIQMDGWISGCVGVSLGQSGRGERADRRLSSSTLLWRFALVVCSRRDETRRDAVVAVVACPGCLHGQTPAAKRFPIHSLLHTYKCTALNAFGASSMLSRRCERTWRREDLRRRQAGRQAVSLMSGQTGSIDHKPARVNIEHVSALTRSASLSLPREVFNARE</sequence>
<dbReference type="GeneID" id="92029442"/>
<feature type="region of interest" description="Disordered" evidence="1">
    <location>
        <begin position="1"/>
        <end position="24"/>
    </location>
</feature>
<evidence type="ECO:0000256" key="1">
    <source>
        <dbReference type="SAM" id="MobiDB-lite"/>
    </source>
</evidence>